<organism evidence="12">
    <name type="scientific">Soboliphyme baturini</name>
    <dbReference type="NCBI Taxonomy" id="241478"/>
    <lineage>
        <taxon>Eukaryota</taxon>
        <taxon>Metazoa</taxon>
        <taxon>Ecdysozoa</taxon>
        <taxon>Nematoda</taxon>
        <taxon>Enoplea</taxon>
        <taxon>Dorylaimia</taxon>
        <taxon>Dioctophymatida</taxon>
        <taxon>Dioctophymatoidea</taxon>
        <taxon>Soboliphymatidae</taxon>
        <taxon>Soboliphyme</taxon>
    </lineage>
</organism>
<evidence type="ECO:0000256" key="3">
    <source>
        <dbReference type="ARBA" id="ARBA00022670"/>
    </source>
</evidence>
<keyword evidence="4" id="KW-0479">Metal-binding</keyword>
<keyword evidence="7" id="KW-0482">Metalloprotease</keyword>
<comment type="caution">
    <text evidence="8">Lacks conserved residue(s) required for the propagation of feature annotation.</text>
</comment>
<dbReference type="InterPro" id="IPR057246">
    <property type="entry name" value="CARBOXYPEPT_ZN_1"/>
</dbReference>
<evidence type="ECO:0000259" key="9">
    <source>
        <dbReference type="PROSITE" id="PS52035"/>
    </source>
</evidence>
<evidence type="ECO:0000256" key="6">
    <source>
        <dbReference type="ARBA" id="ARBA00022833"/>
    </source>
</evidence>
<keyword evidence="11" id="KW-1185">Reference proteome</keyword>
<dbReference type="PANTHER" id="PTHR11705">
    <property type="entry name" value="PROTEASE FAMILY M14 CARBOXYPEPTIDASE A,B"/>
    <property type="match status" value="1"/>
</dbReference>
<keyword evidence="5" id="KW-0378">Hydrolase</keyword>
<dbReference type="Gene3D" id="3.40.630.10">
    <property type="entry name" value="Zn peptidases"/>
    <property type="match status" value="1"/>
</dbReference>
<name>A0A183IDW9_9BILA</name>
<evidence type="ECO:0000313" key="12">
    <source>
        <dbReference type="WBParaSite" id="SBAD_0000190101-mRNA-1"/>
    </source>
</evidence>
<evidence type="ECO:0000313" key="11">
    <source>
        <dbReference type="Proteomes" id="UP000270296"/>
    </source>
</evidence>
<dbReference type="GO" id="GO:0006508">
    <property type="term" value="P:proteolysis"/>
    <property type="evidence" value="ECO:0007669"/>
    <property type="project" value="UniProtKB-KW"/>
</dbReference>
<dbReference type="PROSITE" id="PS52035">
    <property type="entry name" value="PEPTIDASE_M14"/>
    <property type="match status" value="1"/>
</dbReference>
<dbReference type="GO" id="GO:0008270">
    <property type="term" value="F:zinc ion binding"/>
    <property type="evidence" value="ECO:0007669"/>
    <property type="project" value="InterPro"/>
</dbReference>
<protein>
    <submittedName>
        <fullName evidence="12">Peptidase_M14 domain-containing protein</fullName>
    </submittedName>
</protein>
<evidence type="ECO:0000256" key="8">
    <source>
        <dbReference type="PROSITE-ProRule" id="PRU01379"/>
    </source>
</evidence>
<dbReference type="GO" id="GO:0005615">
    <property type="term" value="C:extracellular space"/>
    <property type="evidence" value="ECO:0007669"/>
    <property type="project" value="TreeGrafter"/>
</dbReference>
<dbReference type="Pfam" id="PF00246">
    <property type="entry name" value="Peptidase_M14"/>
    <property type="match status" value="1"/>
</dbReference>
<sequence length="239" mass="27970">MRRKTQPSSPYTYLSYSKVRSFVQSVRHFRGCYRRPNIGNGAKFVWIDSAIHAREWLSTGASMVIIEKVHAKFSWFILPLANPDGYEFSRNHDRFWRKNRAYCRSDRKGTSNVQCSEVYRGPFAFSEGETAMISQFLKKIKSGLMMYVALHTYGQLWMYPFGWDYNLPIPTNIDDMVRLCRSLHCFNGERYMPFSSQTFDRMLLIVASKLRYRIRNGIHLITALNGIGIRPHELLVMVP</sequence>
<evidence type="ECO:0000256" key="1">
    <source>
        <dbReference type="ARBA" id="ARBA00001947"/>
    </source>
</evidence>
<evidence type="ECO:0000256" key="7">
    <source>
        <dbReference type="ARBA" id="ARBA00023049"/>
    </source>
</evidence>
<dbReference type="OrthoDB" id="3626597at2759"/>
<gene>
    <name evidence="10" type="ORF">SBAD_LOCUS1813</name>
</gene>
<evidence type="ECO:0000256" key="4">
    <source>
        <dbReference type="ARBA" id="ARBA00022723"/>
    </source>
</evidence>
<dbReference type="InterPro" id="IPR000834">
    <property type="entry name" value="Peptidase_M14"/>
</dbReference>
<reference evidence="12" key="1">
    <citation type="submission" date="2016-06" db="UniProtKB">
        <authorList>
            <consortium name="WormBaseParasite"/>
        </authorList>
    </citation>
    <scope>IDENTIFICATION</scope>
</reference>
<dbReference type="SUPFAM" id="SSF53187">
    <property type="entry name" value="Zn-dependent exopeptidases"/>
    <property type="match status" value="1"/>
</dbReference>
<dbReference type="PROSITE" id="PS00132">
    <property type="entry name" value="CARBOXYPEPT_ZN_1"/>
    <property type="match status" value="1"/>
</dbReference>
<dbReference type="WBParaSite" id="SBAD_0000190101-mRNA-1">
    <property type="protein sequence ID" value="SBAD_0000190101-mRNA-1"/>
    <property type="gene ID" value="SBAD_0000190101"/>
</dbReference>
<dbReference type="EMBL" id="UZAM01006963">
    <property type="protein sequence ID" value="VDO95568.1"/>
    <property type="molecule type" value="Genomic_DNA"/>
</dbReference>
<accession>A0A183IDW9</accession>
<dbReference type="GO" id="GO:0004181">
    <property type="term" value="F:metallocarboxypeptidase activity"/>
    <property type="evidence" value="ECO:0007669"/>
    <property type="project" value="InterPro"/>
</dbReference>
<dbReference type="Proteomes" id="UP000270296">
    <property type="component" value="Unassembled WGS sequence"/>
</dbReference>
<comment type="similarity">
    <text evidence="2 8">Belongs to the peptidase M14 family.</text>
</comment>
<keyword evidence="6" id="KW-0862">Zinc</keyword>
<proteinExistence type="inferred from homology"/>
<reference evidence="10 11" key="2">
    <citation type="submission" date="2018-11" db="EMBL/GenBank/DDBJ databases">
        <authorList>
            <consortium name="Pathogen Informatics"/>
        </authorList>
    </citation>
    <scope>NUCLEOTIDE SEQUENCE [LARGE SCALE GENOMIC DNA]</scope>
</reference>
<evidence type="ECO:0000313" key="10">
    <source>
        <dbReference type="EMBL" id="VDO95568.1"/>
    </source>
</evidence>
<evidence type="ECO:0000256" key="5">
    <source>
        <dbReference type="ARBA" id="ARBA00022801"/>
    </source>
</evidence>
<comment type="cofactor">
    <cofactor evidence="1">
        <name>Zn(2+)</name>
        <dbReference type="ChEBI" id="CHEBI:29105"/>
    </cofactor>
</comment>
<evidence type="ECO:0000256" key="2">
    <source>
        <dbReference type="ARBA" id="ARBA00005988"/>
    </source>
</evidence>
<dbReference type="PANTHER" id="PTHR11705:SF143">
    <property type="entry name" value="SLL0236 PROTEIN"/>
    <property type="match status" value="1"/>
</dbReference>
<dbReference type="SMART" id="SM00631">
    <property type="entry name" value="Zn_pept"/>
    <property type="match status" value="1"/>
</dbReference>
<feature type="domain" description="Peptidase M14" evidence="9">
    <location>
        <begin position="1"/>
        <end position="239"/>
    </location>
</feature>
<dbReference type="AlphaFoldDB" id="A0A183IDW9"/>
<keyword evidence="3" id="KW-0645">Protease</keyword>